<evidence type="ECO:0000313" key="7">
    <source>
        <dbReference type="EMBL" id="ROT64482.1"/>
    </source>
</evidence>
<proteinExistence type="predicted"/>
<dbReference type="Proteomes" id="UP000283509">
    <property type="component" value="Unassembled WGS sequence"/>
</dbReference>
<evidence type="ECO:0000256" key="1">
    <source>
        <dbReference type="ARBA" id="ARBA00001933"/>
    </source>
</evidence>
<dbReference type="InterPro" id="IPR004839">
    <property type="entry name" value="Aminotransferase_I/II_large"/>
</dbReference>
<dbReference type="PANTHER" id="PTHR42790">
    <property type="entry name" value="AMINOTRANSFERASE"/>
    <property type="match status" value="1"/>
</dbReference>
<dbReference type="Pfam" id="PF00155">
    <property type="entry name" value="Aminotran_1_2"/>
    <property type="match status" value="1"/>
</dbReference>
<dbReference type="InterPro" id="IPR015424">
    <property type="entry name" value="PyrdxlP-dep_Trfase"/>
</dbReference>
<keyword evidence="4" id="KW-0663">Pyridoxal phosphate</keyword>
<evidence type="ECO:0000256" key="5">
    <source>
        <dbReference type="SAM" id="MobiDB-lite"/>
    </source>
</evidence>
<feature type="region of interest" description="Disordered" evidence="5">
    <location>
        <begin position="37"/>
        <end position="83"/>
    </location>
</feature>
<dbReference type="AlphaFoldDB" id="A0A3R7SK80"/>
<dbReference type="GO" id="GO:1901605">
    <property type="term" value="P:alpha-amino acid metabolic process"/>
    <property type="evidence" value="ECO:0007669"/>
    <property type="project" value="TreeGrafter"/>
</dbReference>
<dbReference type="OrthoDB" id="691673at2759"/>
<dbReference type="Gene3D" id="3.40.640.10">
    <property type="entry name" value="Type I PLP-dependent aspartate aminotransferase-like (Major domain)"/>
    <property type="match status" value="1"/>
</dbReference>
<protein>
    <recommendedName>
        <fullName evidence="6">Aminotransferase class I/classII large domain-containing protein</fullName>
    </recommendedName>
</protein>
<keyword evidence="8" id="KW-1185">Reference proteome</keyword>
<organism evidence="7 8">
    <name type="scientific">Penaeus vannamei</name>
    <name type="common">Whiteleg shrimp</name>
    <name type="synonym">Litopenaeus vannamei</name>
    <dbReference type="NCBI Taxonomy" id="6689"/>
    <lineage>
        <taxon>Eukaryota</taxon>
        <taxon>Metazoa</taxon>
        <taxon>Ecdysozoa</taxon>
        <taxon>Arthropoda</taxon>
        <taxon>Crustacea</taxon>
        <taxon>Multicrustacea</taxon>
        <taxon>Malacostraca</taxon>
        <taxon>Eumalacostraca</taxon>
        <taxon>Eucarida</taxon>
        <taxon>Decapoda</taxon>
        <taxon>Dendrobranchiata</taxon>
        <taxon>Penaeoidea</taxon>
        <taxon>Penaeidae</taxon>
        <taxon>Penaeus</taxon>
    </lineage>
</organism>
<dbReference type="InterPro" id="IPR050859">
    <property type="entry name" value="Class-I_PLP-dep_aminotransf"/>
</dbReference>
<reference evidence="7 8" key="1">
    <citation type="submission" date="2018-04" db="EMBL/GenBank/DDBJ databases">
        <authorList>
            <person name="Zhang X."/>
            <person name="Yuan J."/>
            <person name="Li F."/>
            <person name="Xiang J."/>
        </authorList>
    </citation>
    <scope>NUCLEOTIDE SEQUENCE [LARGE SCALE GENOMIC DNA]</scope>
    <source>
        <tissue evidence="7">Muscle</tissue>
    </source>
</reference>
<dbReference type="PANTHER" id="PTHR42790:SF19">
    <property type="entry name" value="KYNURENINE_ALPHA-AMINOADIPATE AMINOTRANSFERASE, MITOCHONDRIAL"/>
    <property type="match status" value="1"/>
</dbReference>
<reference evidence="7 8" key="2">
    <citation type="submission" date="2019-01" db="EMBL/GenBank/DDBJ databases">
        <title>The decoding of complex shrimp genome reveals the adaptation for benthos swimmer, frequently molting mechanism and breeding impact on genome.</title>
        <authorList>
            <person name="Sun Y."/>
            <person name="Gao Y."/>
            <person name="Yu Y."/>
        </authorList>
    </citation>
    <scope>NUCLEOTIDE SEQUENCE [LARGE SCALE GENOMIC DNA]</scope>
    <source>
        <tissue evidence="7">Muscle</tissue>
    </source>
</reference>
<comment type="cofactor">
    <cofactor evidence="1">
        <name>pyridoxal 5'-phosphate</name>
        <dbReference type="ChEBI" id="CHEBI:597326"/>
    </cofactor>
</comment>
<dbReference type="CDD" id="cd00609">
    <property type="entry name" value="AAT_like"/>
    <property type="match status" value="1"/>
</dbReference>
<keyword evidence="2" id="KW-0032">Aminotransferase</keyword>
<dbReference type="GO" id="GO:0030170">
    <property type="term" value="F:pyridoxal phosphate binding"/>
    <property type="evidence" value="ECO:0007669"/>
    <property type="project" value="InterPro"/>
</dbReference>
<sequence length="366" mass="40557">MSSNRKPSGISEMRKYLAEPSPSLVWLASGMPNPSCSPFARPPSGSATALSSNSAGTSWRPGCSTDRRRVHPPGPAAEGHDPPETTVLRAGVVLCSRYSLRCPLLLPSFPSIPPFLPFFPPVPPFLPPILPSFPSISPSLAPLTPKFVVVSADERGMCPLSLRKGLERAAQDGGPVPKVMYLVPNACNPTGTTMDEARRREIYSIASEYDLIILEDDPYYFLQYDDQEPLPPSFLRLDTDGRVLRFDSFSKIFSAGLRVGYVTGPTPLLERMTWHMQASVLCPPGITQVMVSELLRKWGDEGFNKHIAKLREFYRAQRDTMLQAAEKHLAGLCEWTVPKGGIFLWFKGMRNLARLVREELALQKES</sequence>
<evidence type="ECO:0000256" key="4">
    <source>
        <dbReference type="ARBA" id="ARBA00022898"/>
    </source>
</evidence>
<dbReference type="EMBL" id="QCYY01003247">
    <property type="protein sequence ID" value="ROT64482.1"/>
    <property type="molecule type" value="Genomic_DNA"/>
</dbReference>
<evidence type="ECO:0000256" key="2">
    <source>
        <dbReference type="ARBA" id="ARBA00022576"/>
    </source>
</evidence>
<feature type="domain" description="Aminotransferase class I/classII large" evidence="6">
    <location>
        <begin position="176"/>
        <end position="351"/>
    </location>
</feature>
<evidence type="ECO:0000259" key="6">
    <source>
        <dbReference type="Pfam" id="PF00155"/>
    </source>
</evidence>
<comment type="caution">
    <text evidence="7">The sequence shown here is derived from an EMBL/GenBank/DDBJ whole genome shotgun (WGS) entry which is preliminary data.</text>
</comment>
<dbReference type="InterPro" id="IPR015421">
    <property type="entry name" value="PyrdxlP-dep_Trfase_major"/>
</dbReference>
<keyword evidence="3" id="KW-0808">Transferase</keyword>
<name>A0A3R7SK80_PENVA</name>
<accession>A0A3R7SK80</accession>
<feature type="compositionally biased region" description="Polar residues" evidence="5">
    <location>
        <begin position="45"/>
        <end position="57"/>
    </location>
</feature>
<gene>
    <name evidence="7" type="ORF">C7M84_017574</name>
</gene>
<dbReference type="STRING" id="6689.A0A3R7SK80"/>
<evidence type="ECO:0000256" key="3">
    <source>
        <dbReference type="ARBA" id="ARBA00022679"/>
    </source>
</evidence>
<dbReference type="GO" id="GO:0016212">
    <property type="term" value="F:kynurenine-oxoglutarate transaminase activity"/>
    <property type="evidence" value="ECO:0007669"/>
    <property type="project" value="TreeGrafter"/>
</dbReference>
<evidence type="ECO:0000313" key="8">
    <source>
        <dbReference type="Proteomes" id="UP000283509"/>
    </source>
</evidence>
<dbReference type="SUPFAM" id="SSF53383">
    <property type="entry name" value="PLP-dependent transferases"/>
    <property type="match status" value="1"/>
</dbReference>